<dbReference type="EMBL" id="JAOPGA020000066">
    <property type="protein sequence ID" value="KAL0476626.1"/>
    <property type="molecule type" value="Genomic_DNA"/>
</dbReference>
<gene>
    <name evidence="5" type="ORF">AKO1_006231</name>
</gene>
<dbReference type="Proteomes" id="UP001431209">
    <property type="component" value="Unassembled WGS sequence"/>
</dbReference>
<feature type="domain" description="BAR" evidence="4">
    <location>
        <begin position="15"/>
        <end position="259"/>
    </location>
</feature>
<dbReference type="GO" id="GO:0051666">
    <property type="term" value="P:actin cortical patch localization"/>
    <property type="evidence" value="ECO:0007669"/>
    <property type="project" value="InterPro"/>
</dbReference>
<dbReference type="InterPro" id="IPR004148">
    <property type="entry name" value="BAR_dom"/>
</dbReference>
<keyword evidence="2" id="KW-0963">Cytoplasm</keyword>
<reference evidence="5 6" key="1">
    <citation type="submission" date="2024-03" db="EMBL/GenBank/DDBJ databases">
        <title>The Acrasis kona genome and developmental transcriptomes reveal deep origins of eukaryotic multicellular pathways.</title>
        <authorList>
            <person name="Sheikh S."/>
            <person name="Fu C.-J."/>
            <person name="Brown M.W."/>
            <person name="Baldauf S.L."/>
        </authorList>
    </citation>
    <scope>NUCLEOTIDE SEQUENCE [LARGE SCALE GENOMIC DNA]</scope>
    <source>
        <strain evidence="5 6">ATCC MYA-3509</strain>
    </source>
</reference>
<dbReference type="Gene3D" id="1.20.1270.60">
    <property type="entry name" value="Arfaptin homology (AH) domain/BAR domain"/>
    <property type="match status" value="1"/>
</dbReference>
<keyword evidence="6" id="KW-1185">Reference proteome</keyword>
<dbReference type="PANTHER" id="PTHR47174">
    <property type="entry name" value="BRIDGING INTEGRATOR 3"/>
    <property type="match status" value="1"/>
</dbReference>
<dbReference type="GO" id="GO:0015629">
    <property type="term" value="C:actin cytoskeleton"/>
    <property type="evidence" value="ECO:0007669"/>
    <property type="project" value="TreeGrafter"/>
</dbReference>
<proteinExistence type="predicted"/>
<dbReference type="PANTHER" id="PTHR47174:SF3">
    <property type="entry name" value="BRIDGING INTEGRATOR 3"/>
    <property type="match status" value="1"/>
</dbReference>
<dbReference type="PROSITE" id="PS51021">
    <property type="entry name" value="BAR"/>
    <property type="match status" value="1"/>
</dbReference>
<dbReference type="InterPro" id="IPR046982">
    <property type="entry name" value="BIN3/RVS161-like"/>
</dbReference>
<dbReference type="SUPFAM" id="SSF103657">
    <property type="entry name" value="BAR/IMD domain-like"/>
    <property type="match status" value="1"/>
</dbReference>
<sequence>MDGLKKSIVRGTQYLRTTMSGAAQTVDPEYNHLKKDTDAVQEATENLTKDFQAMIENLHLITKTMRNLSRELEPMYAEDNSAKLTTDPSVHKCKPMVRPKELDQFRDMGMDLDAEVFAPLQNEILDKINVPTRDFLHKFNYFKEMHKKRDNVILDMDYYKTQLKQYEEMSSKNNPPHKLYQKREQMKALENKYEVLNIGNKESMTEVLRIREETFDPAFDHLIVSLRQFGSEFDRVAGKYRFFNETVDFDKVMQTEKKSKGWFGGLFGGGKKDSQPVDFKKTNGWFYVKNGEQDQKGPCSFQELQNMYMFEKSLDDSSEVYCEQVTGEKWVCIRDIPKMKDSLRS</sequence>
<dbReference type="AlphaFoldDB" id="A0AAW2YIM2"/>
<dbReference type="GO" id="GO:0005737">
    <property type="term" value="C:cytoplasm"/>
    <property type="evidence" value="ECO:0007669"/>
    <property type="project" value="InterPro"/>
</dbReference>
<evidence type="ECO:0000256" key="3">
    <source>
        <dbReference type="ARBA" id="ARBA00023212"/>
    </source>
</evidence>
<dbReference type="InterPro" id="IPR027267">
    <property type="entry name" value="AH/BAR_dom_sf"/>
</dbReference>
<evidence type="ECO:0000313" key="6">
    <source>
        <dbReference type="Proteomes" id="UP001431209"/>
    </source>
</evidence>
<comment type="caution">
    <text evidence="5">The sequence shown here is derived from an EMBL/GenBank/DDBJ whole genome shotgun (WGS) entry which is preliminary data.</text>
</comment>
<accession>A0AAW2YIM2</accession>
<protein>
    <recommendedName>
        <fullName evidence="4">BAR domain-containing protein</fullName>
    </recommendedName>
</protein>
<dbReference type="CDD" id="cd07307">
    <property type="entry name" value="BAR"/>
    <property type="match status" value="1"/>
</dbReference>
<evidence type="ECO:0000259" key="4">
    <source>
        <dbReference type="PROSITE" id="PS51021"/>
    </source>
</evidence>
<dbReference type="GO" id="GO:0006897">
    <property type="term" value="P:endocytosis"/>
    <property type="evidence" value="ECO:0007669"/>
    <property type="project" value="InterPro"/>
</dbReference>
<name>A0AAW2YIM2_9EUKA</name>
<organism evidence="5 6">
    <name type="scientific">Acrasis kona</name>
    <dbReference type="NCBI Taxonomy" id="1008807"/>
    <lineage>
        <taxon>Eukaryota</taxon>
        <taxon>Discoba</taxon>
        <taxon>Heterolobosea</taxon>
        <taxon>Tetramitia</taxon>
        <taxon>Eutetramitia</taxon>
        <taxon>Acrasidae</taxon>
        <taxon>Acrasis</taxon>
    </lineage>
</organism>
<evidence type="ECO:0000256" key="2">
    <source>
        <dbReference type="ARBA" id="ARBA00022490"/>
    </source>
</evidence>
<evidence type="ECO:0000313" key="5">
    <source>
        <dbReference type="EMBL" id="KAL0476626.1"/>
    </source>
</evidence>
<dbReference type="Pfam" id="PF03114">
    <property type="entry name" value="BAR"/>
    <property type="match status" value="1"/>
</dbReference>
<keyword evidence="3" id="KW-0206">Cytoskeleton</keyword>
<comment type="subcellular location">
    <subcellularLocation>
        <location evidence="1">Cytoplasm</location>
        <location evidence="1">Cytoskeleton</location>
    </subcellularLocation>
</comment>
<evidence type="ECO:0000256" key="1">
    <source>
        <dbReference type="ARBA" id="ARBA00004245"/>
    </source>
</evidence>